<accession>A0AC34QZF2</accession>
<name>A0AC34QZF2_9BILA</name>
<evidence type="ECO:0000313" key="2">
    <source>
        <dbReference type="WBParaSite" id="JU765_v2.g20659.t1"/>
    </source>
</evidence>
<dbReference type="WBParaSite" id="JU765_v2.g20659.t1">
    <property type="protein sequence ID" value="JU765_v2.g20659.t1"/>
    <property type="gene ID" value="JU765_v2.g20659"/>
</dbReference>
<organism evidence="1 2">
    <name type="scientific">Panagrolaimus sp. JU765</name>
    <dbReference type="NCBI Taxonomy" id="591449"/>
    <lineage>
        <taxon>Eukaryota</taxon>
        <taxon>Metazoa</taxon>
        <taxon>Ecdysozoa</taxon>
        <taxon>Nematoda</taxon>
        <taxon>Chromadorea</taxon>
        <taxon>Rhabditida</taxon>
        <taxon>Tylenchina</taxon>
        <taxon>Panagrolaimomorpha</taxon>
        <taxon>Panagrolaimoidea</taxon>
        <taxon>Panagrolaimidae</taxon>
        <taxon>Panagrolaimus</taxon>
    </lineage>
</organism>
<reference evidence="2" key="1">
    <citation type="submission" date="2022-11" db="UniProtKB">
        <authorList>
            <consortium name="WormBaseParasite"/>
        </authorList>
    </citation>
    <scope>IDENTIFICATION</scope>
</reference>
<proteinExistence type="predicted"/>
<sequence>MFLMHAFPFTVGLILYNKNNCLFDLYRQDCDPIRQFADIVITVINGINNALSLLVIFIGIIIYRTNVLKSDATKNNRIEKLLFFQTFSFAFLNTIVFVCYSVTYWDNGTLYFIVTVLGNYIYFFHEYPPMIILFYASYSFRQNYMSFYGFGKLCGTKMKKWDGSPMKTLDENNAKHLTI</sequence>
<dbReference type="Proteomes" id="UP000887576">
    <property type="component" value="Unplaced"/>
</dbReference>
<evidence type="ECO:0000313" key="1">
    <source>
        <dbReference type="Proteomes" id="UP000887576"/>
    </source>
</evidence>
<protein>
    <submittedName>
        <fullName evidence="2">7TM GPCR serpentine receptor class x (Srx) domain-containing protein</fullName>
    </submittedName>
</protein>